<gene>
    <name evidence="8" type="ORF">A2713_01815</name>
</gene>
<feature type="transmembrane region" description="Helical" evidence="7">
    <location>
        <begin position="386"/>
        <end position="407"/>
    </location>
</feature>
<comment type="subcellular location">
    <subcellularLocation>
        <location evidence="1">Cell membrane</location>
        <topology evidence="1">Multi-pass membrane protein</topology>
    </subcellularLocation>
</comment>
<evidence type="ECO:0008006" key="10">
    <source>
        <dbReference type="Google" id="ProtNLM"/>
    </source>
</evidence>
<keyword evidence="6 7" id="KW-0472">Membrane</keyword>
<evidence type="ECO:0000256" key="2">
    <source>
        <dbReference type="ARBA" id="ARBA00007430"/>
    </source>
</evidence>
<feature type="transmembrane region" description="Helical" evidence="7">
    <location>
        <begin position="49"/>
        <end position="75"/>
    </location>
</feature>
<organism evidence="8 9">
    <name type="scientific">candidate division WWE3 bacterium RIFCSPHIGHO2_01_FULL_35_17</name>
    <dbReference type="NCBI Taxonomy" id="1802614"/>
    <lineage>
        <taxon>Bacteria</taxon>
        <taxon>Katanobacteria</taxon>
    </lineage>
</organism>
<evidence type="ECO:0000313" key="9">
    <source>
        <dbReference type="Proteomes" id="UP000176444"/>
    </source>
</evidence>
<evidence type="ECO:0000256" key="1">
    <source>
        <dbReference type="ARBA" id="ARBA00004651"/>
    </source>
</evidence>
<evidence type="ECO:0000313" key="8">
    <source>
        <dbReference type="EMBL" id="OGC47079.1"/>
    </source>
</evidence>
<accession>A0A1F4UQ82</accession>
<keyword evidence="5 7" id="KW-1133">Transmembrane helix</keyword>
<dbReference type="EMBL" id="MEUX01000022">
    <property type="protein sequence ID" value="OGC47079.1"/>
    <property type="molecule type" value="Genomic_DNA"/>
</dbReference>
<dbReference type="Pfam" id="PF13440">
    <property type="entry name" value="Polysacc_synt_3"/>
    <property type="match status" value="1"/>
</dbReference>
<feature type="transmembrane region" description="Helical" evidence="7">
    <location>
        <begin position="357"/>
        <end position="379"/>
    </location>
</feature>
<dbReference type="PANTHER" id="PTHR30250">
    <property type="entry name" value="PST FAMILY PREDICTED COLANIC ACID TRANSPORTER"/>
    <property type="match status" value="1"/>
</dbReference>
<sequence length="441" mass="50161">MILFKTIKNLSQKRFIRDVSILQFGSFFSLGISALTSIIFARLLGSDNYGLYALIFSFVSLTEIFMDLGADYTALTLLPAAYARKDRVEIKNILSYFFYISLFISLTIGVLILLISPLLTDWLYHQEGIGRLARYVILAVMVRTLFFILTLTLQSIRKIKSLTVIENLNKFTYLLFPVSLVLLGYGLFGIVFGHFISALIFSIVSLFLFHYLTKNNELLPSMIEIIKNFKKINFKKYLQFGFLVSLNKNLDKLYAGLPLIFLGMFTSAVSQIAYFKIATGYLSLPIVFLTAISRVLMVQLSQSLAYGGKIFKENFKKAAWGSGLLFIFLLIPFIIFASFLISLLYGEEYLPAIKLVYILSLGFLMSGFSVGYSAFFRILDKMKVLLFLNLAVILSGVLLFFIFLNFISPLESAVMLFIYFGSGEKIIRSLFIVRHLKRIKD</sequence>
<keyword evidence="3" id="KW-1003">Cell membrane</keyword>
<feature type="transmembrane region" description="Helical" evidence="7">
    <location>
        <begin position="280"/>
        <end position="297"/>
    </location>
</feature>
<evidence type="ECO:0000256" key="7">
    <source>
        <dbReference type="SAM" id="Phobius"/>
    </source>
</evidence>
<dbReference type="GO" id="GO:0005886">
    <property type="term" value="C:plasma membrane"/>
    <property type="evidence" value="ECO:0007669"/>
    <property type="project" value="UniProtKB-SubCell"/>
</dbReference>
<protein>
    <recommendedName>
        <fullName evidence="10">Polysaccharide biosynthesis protein C-terminal domain-containing protein</fullName>
    </recommendedName>
</protein>
<comment type="caution">
    <text evidence="8">The sequence shown here is derived from an EMBL/GenBank/DDBJ whole genome shotgun (WGS) entry which is preliminary data.</text>
</comment>
<feature type="transmembrane region" description="Helical" evidence="7">
    <location>
        <begin position="21"/>
        <end position="43"/>
    </location>
</feature>
<dbReference type="Proteomes" id="UP000176444">
    <property type="component" value="Unassembled WGS sequence"/>
</dbReference>
<feature type="transmembrane region" description="Helical" evidence="7">
    <location>
        <begin position="194"/>
        <end position="212"/>
    </location>
</feature>
<evidence type="ECO:0000256" key="4">
    <source>
        <dbReference type="ARBA" id="ARBA00022692"/>
    </source>
</evidence>
<dbReference type="InterPro" id="IPR050833">
    <property type="entry name" value="Poly_Biosynth_Transport"/>
</dbReference>
<dbReference type="AlphaFoldDB" id="A0A1F4UQ82"/>
<dbReference type="PANTHER" id="PTHR30250:SF10">
    <property type="entry name" value="LIPOPOLYSACCHARIDE BIOSYNTHESIS PROTEIN WZXC"/>
    <property type="match status" value="1"/>
</dbReference>
<reference evidence="8 9" key="1">
    <citation type="journal article" date="2016" name="Nat. Commun.">
        <title>Thousands of microbial genomes shed light on interconnected biogeochemical processes in an aquifer system.</title>
        <authorList>
            <person name="Anantharaman K."/>
            <person name="Brown C.T."/>
            <person name="Hug L.A."/>
            <person name="Sharon I."/>
            <person name="Castelle C.J."/>
            <person name="Probst A.J."/>
            <person name="Thomas B.C."/>
            <person name="Singh A."/>
            <person name="Wilkins M.J."/>
            <person name="Karaoz U."/>
            <person name="Brodie E.L."/>
            <person name="Williams K.H."/>
            <person name="Hubbard S.S."/>
            <person name="Banfield J.F."/>
        </authorList>
    </citation>
    <scope>NUCLEOTIDE SEQUENCE [LARGE SCALE GENOMIC DNA]</scope>
</reference>
<evidence type="ECO:0000256" key="6">
    <source>
        <dbReference type="ARBA" id="ARBA00023136"/>
    </source>
</evidence>
<feature type="transmembrane region" description="Helical" evidence="7">
    <location>
        <begin position="132"/>
        <end position="151"/>
    </location>
</feature>
<evidence type="ECO:0000256" key="3">
    <source>
        <dbReference type="ARBA" id="ARBA00022475"/>
    </source>
</evidence>
<feature type="transmembrane region" description="Helical" evidence="7">
    <location>
        <begin position="171"/>
        <end position="188"/>
    </location>
</feature>
<proteinExistence type="inferred from homology"/>
<name>A0A1F4UQ82_UNCKA</name>
<feature type="transmembrane region" description="Helical" evidence="7">
    <location>
        <begin position="96"/>
        <end position="120"/>
    </location>
</feature>
<keyword evidence="4 7" id="KW-0812">Transmembrane</keyword>
<feature type="transmembrane region" description="Helical" evidence="7">
    <location>
        <begin position="253"/>
        <end position="274"/>
    </location>
</feature>
<comment type="similarity">
    <text evidence="2">Belongs to the polysaccharide synthase family.</text>
</comment>
<evidence type="ECO:0000256" key="5">
    <source>
        <dbReference type="ARBA" id="ARBA00022989"/>
    </source>
</evidence>
<feature type="transmembrane region" description="Helical" evidence="7">
    <location>
        <begin position="318"/>
        <end position="345"/>
    </location>
</feature>